<dbReference type="Gene3D" id="3.90.190.20">
    <property type="entry name" value="Mur ligase, C-terminal domain"/>
    <property type="match status" value="1"/>
</dbReference>
<evidence type="ECO:0008006" key="7">
    <source>
        <dbReference type="Google" id="ProtNLM"/>
    </source>
</evidence>
<comment type="caution">
    <text evidence="5">The sequence shown here is derived from an EMBL/GenBank/DDBJ whole genome shotgun (WGS) entry which is preliminary data.</text>
</comment>
<keyword evidence="3" id="KW-0547">Nucleotide-binding</keyword>
<dbReference type="SUPFAM" id="SSF53244">
    <property type="entry name" value="MurD-like peptide ligases, peptide-binding domain"/>
    <property type="match status" value="1"/>
</dbReference>
<gene>
    <name evidence="5" type="ORF">E6H03_01425</name>
</gene>
<protein>
    <recommendedName>
        <fullName evidence="7">Mur ligase C-terminal domain-containing protein</fullName>
    </recommendedName>
</protein>
<dbReference type="EMBL" id="VBAN01000045">
    <property type="protein sequence ID" value="TMI84789.1"/>
    <property type="molecule type" value="Genomic_DNA"/>
</dbReference>
<dbReference type="InterPro" id="IPR005762">
    <property type="entry name" value="MurD"/>
</dbReference>
<dbReference type="GO" id="GO:0005737">
    <property type="term" value="C:cytoplasm"/>
    <property type="evidence" value="ECO:0007669"/>
    <property type="project" value="InterPro"/>
</dbReference>
<dbReference type="AlphaFoldDB" id="A0A537JMP0"/>
<evidence type="ECO:0000256" key="1">
    <source>
        <dbReference type="ARBA" id="ARBA00022490"/>
    </source>
</evidence>
<reference evidence="5 6" key="1">
    <citation type="journal article" date="2019" name="Nat. Microbiol.">
        <title>Mediterranean grassland soil C-N compound turnover is dependent on rainfall and depth, and is mediated by genomically divergent microorganisms.</title>
        <authorList>
            <person name="Diamond S."/>
            <person name="Andeer P.F."/>
            <person name="Li Z."/>
            <person name="Crits-Christoph A."/>
            <person name="Burstein D."/>
            <person name="Anantharaman K."/>
            <person name="Lane K.R."/>
            <person name="Thomas B.C."/>
            <person name="Pan C."/>
            <person name="Northen T.R."/>
            <person name="Banfield J.F."/>
        </authorList>
    </citation>
    <scope>NUCLEOTIDE SEQUENCE [LARGE SCALE GENOMIC DNA]</scope>
    <source>
        <strain evidence="5">NP_6</strain>
    </source>
</reference>
<keyword evidence="4" id="KW-0067">ATP-binding</keyword>
<dbReference type="GO" id="GO:0051301">
    <property type="term" value="P:cell division"/>
    <property type="evidence" value="ECO:0007669"/>
    <property type="project" value="InterPro"/>
</dbReference>
<evidence type="ECO:0000256" key="2">
    <source>
        <dbReference type="ARBA" id="ARBA00022598"/>
    </source>
</evidence>
<dbReference type="GO" id="GO:0005524">
    <property type="term" value="F:ATP binding"/>
    <property type="evidence" value="ECO:0007669"/>
    <property type="project" value="UniProtKB-KW"/>
</dbReference>
<keyword evidence="2" id="KW-0436">Ligase</keyword>
<dbReference type="PANTHER" id="PTHR43692:SF1">
    <property type="entry name" value="UDP-N-ACETYLMURAMOYLALANINE--D-GLUTAMATE LIGASE"/>
    <property type="match status" value="1"/>
</dbReference>
<evidence type="ECO:0000256" key="4">
    <source>
        <dbReference type="ARBA" id="ARBA00022840"/>
    </source>
</evidence>
<evidence type="ECO:0000256" key="3">
    <source>
        <dbReference type="ARBA" id="ARBA00022741"/>
    </source>
</evidence>
<evidence type="ECO:0000313" key="5">
    <source>
        <dbReference type="EMBL" id="TMI84789.1"/>
    </source>
</evidence>
<dbReference type="InterPro" id="IPR036615">
    <property type="entry name" value="Mur_ligase_C_dom_sf"/>
</dbReference>
<accession>A0A537JMP0</accession>
<name>A0A537JMP0_9BACT</name>
<organism evidence="5 6">
    <name type="scientific">Candidatus Segetimicrobium genomatis</name>
    <dbReference type="NCBI Taxonomy" id="2569760"/>
    <lineage>
        <taxon>Bacteria</taxon>
        <taxon>Bacillati</taxon>
        <taxon>Candidatus Sysuimicrobiota</taxon>
        <taxon>Candidatus Sysuimicrobiia</taxon>
        <taxon>Candidatus Sysuimicrobiales</taxon>
        <taxon>Candidatus Segetimicrobiaceae</taxon>
        <taxon>Candidatus Segetimicrobium</taxon>
    </lineage>
</organism>
<proteinExistence type="predicted"/>
<dbReference type="GO" id="GO:0008360">
    <property type="term" value="P:regulation of cell shape"/>
    <property type="evidence" value="ECO:0007669"/>
    <property type="project" value="InterPro"/>
</dbReference>
<dbReference type="Proteomes" id="UP000318093">
    <property type="component" value="Unassembled WGS sequence"/>
</dbReference>
<dbReference type="GO" id="GO:0008764">
    <property type="term" value="F:UDP-N-acetylmuramoylalanine-D-glutamate ligase activity"/>
    <property type="evidence" value="ECO:0007669"/>
    <property type="project" value="InterPro"/>
</dbReference>
<keyword evidence="1" id="KW-0963">Cytoplasm</keyword>
<dbReference type="PANTHER" id="PTHR43692">
    <property type="entry name" value="UDP-N-ACETYLMURAMOYLALANINE--D-GLUTAMATE LIGASE"/>
    <property type="match status" value="1"/>
</dbReference>
<sequence>MIRCGTLEAAVRTAHEVARSGDVVTLSPGCESFDQFKDYRERGDRYLELVSALARGPRAGTGGVRWN</sequence>
<evidence type="ECO:0000313" key="6">
    <source>
        <dbReference type="Proteomes" id="UP000318093"/>
    </source>
</evidence>